<evidence type="ECO:0000256" key="2">
    <source>
        <dbReference type="ARBA" id="ARBA00022884"/>
    </source>
</evidence>
<keyword evidence="2 4" id="KW-0694">RNA-binding</keyword>
<evidence type="ECO:0000256" key="4">
    <source>
        <dbReference type="PIRNR" id="PIRNR016821"/>
    </source>
</evidence>
<dbReference type="AlphaFoldDB" id="A0A4R2L1H8"/>
<dbReference type="EMBL" id="SLWY01000015">
    <property type="protein sequence ID" value="TCO80294.1"/>
    <property type="molecule type" value="Genomic_DNA"/>
</dbReference>
<protein>
    <recommendedName>
        <fullName evidence="4">Heat shock protein 15</fullName>
    </recommendedName>
</protein>
<evidence type="ECO:0000256" key="3">
    <source>
        <dbReference type="ARBA" id="ARBA00023125"/>
    </source>
</evidence>
<proteinExistence type="inferred from homology"/>
<dbReference type="SUPFAM" id="SSF55174">
    <property type="entry name" value="Alpha-L RNA-binding motif"/>
    <property type="match status" value="1"/>
</dbReference>
<comment type="caution">
    <text evidence="7">The sequence shown here is derived from an EMBL/GenBank/DDBJ whole genome shotgun (WGS) entry which is preliminary data.</text>
</comment>
<sequence length="136" mass="15454">MKPAPDTSAEARVRLDRWLWTARFFKTRSLATEAVEGGRVHLNGERTKPAKGVKPGDRLEISRDQQHFEITIRALAEQRGPAIAARQLYEESAASVERREREAQERRLLAAGSPRPVVRPDKKARRSIIRFTRGDA</sequence>
<gene>
    <name evidence="7" type="ORF">EV699_11572</name>
</gene>
<evidence type="ECO:0000259" key="6">
    <source>
        <dbReference type="SMART" id="SM00363"/>
    </source>
</evidence>
<dbReference type="PIRSF" id="PIRSF016821">
    <property type="entry name" value="HSP15"/>
    <property type="match status" value="1"/>
</dbReference>
<dbReference type="GO" id="GO:0003677">
    <property type="term" value="F:DNA binding"/>
    <property type="evidence" value="ECO:0007669"/>
    <property type="project" value="UniProtKB-KW"/>
</dbReference>
<dbReference type="InterPro" id="IPR025708">
    <property type="entry name" value="HSP15"/>
</dbReference>
<dbReference type="GO" id="GO:0034605">
    <property type="term" value="P:cellular response to heat"/>
    <property type="evidence" value="ECO:0007669"/>
    <property type="project" value="InterPro"/>
</dbReference>
<keyword evidence="3 4" id="KW-0238">DNA-binding</keyword>
<dbReference type="Pfam" id="PF01479">
    <property type="entry name" value="S4"/>
    <property type="match status" value="1"/>
</dbReference>
<comment type="similarity">
    <text evidence="1 4">Belongs to the HSP15 family.</text>
</comment>
<name>A0A4R2L1H8_9GAMM</name>
<dbReference type="SMART" id="SM00363">
    <property type="entry name" value="S4"/>
    <property type="match status" value="1"/>
</dbReference>
<dbReference type="InterPro" id="IPR002942">
    <property type="entry name" value="S4_RNA-bd"/>
</dbReference>
<dbReference type="GO" id="GO:0003727">
    <property type="term" value="F:single-stranded RNA binding"/>
    <property type="evidence" value="ECO:0007669"/>
    <property type="project" value="InterPro"/>
</dbReference>
<evidence type="ECO:0000313" key="7">
    <source>
        <dbReference type="EMBL" id="TCO80294.1"/>
    </source>
</evidence>
<feature type="domain" description="RNA-binding S4" evidence="6">
    <location>
        <begin position="13"/>
        <end position="76"/>
    </location>
</feature>
<dbReference type="OrthoDB" id="9797176at2"/>
<keyword evidence="7" id="KW-0346">Stress response</keyword>
<dbReference type="PROSITE" id="PS50889">
    <property type="entry name" value="S4"/>
    <property type="match status" value="1"/>
</dbReference>
<dbReference type="RefSeq" id="WP_132543883.1">
    <property type="nucleotide sequence ID" value="NZ_SLWY01000015.1"/>
</dbReference>
<accession>A0A4R2L1H8</accession>
<dbReference type="Proteomes" id="UP000295765">
    <property type="component" value="Unassembled WGS sequence"/>
</dbReference>
<evidence type="ECO:0000256" key="1">
    <source>
        <dbReference type="ARBA" id="ARBA00008396"/>
    </source>
</evidence>
<feature type="region of interest" description="Disordered" evidence="5">
    <location>
        <begin position="112"/>
        <end position="136"/>
    </location>
</feature>
<dbReference type="Gene3D" id="3.10.290.10">
    <property type="entry name" value="RNA-binding S4 domain"/>
    <property type="match status" value="1"/>
</dbReference>
<dbReference type="InterPro" id="IPR036986">
    <property type="entry name" value="S4_RNA-bd_sf"/>
</dbReference>
<reference evidence="7 8" key="1">
    <citation type="submission" date="2019-03" db="EMBL/GenBank/DDBJ databases">
        <title>Genomic Encyclopedia of Type Strains, Phase IV (KMG-IV): sequencing the most valuable type-strain genomes for metagenomic binning, comparative biology and taxonomic classification.</title>
        <authorList>
            <person name="Goeker M."/>
        </authorList>
    </citation>
    <scope>NUCLEOTIDE SEQUENCE [LARGE SCALE GENOMIC DNA]</scope>
    <source>
        <strain evidence="7 8">DSM 25287</strain>
    </source>
</reference>
<evidence type="ECO:0000256" key="5">
    <source>
        <dbReference type="SAM" id="MobiDB-lite"/>
    </source>
</evidence>
<dbReference type="CDD" id="cd00165">
    <property type="entry name" value="S4"/>
    <property type="match status" value="1"/>
</dbReference>
<dbReference type="GO" id="GO:0043023">
    <property type="term" value="F:ribosomal large subunit binding"/>
    <property type="evidence" value="ECO:0007669"/>
    <property type="project" value="InterPro"/>
</dbReference>
<organism evidence="7 8">
    <name type="scientific">Plasticicumulans lactativorans</name>
    <dbReference type="NCBI Taxonomy" id="1133106"/>
    <lineage>
        <taxon>Bacteria</taxon>
        <taxon>Pseudomonadati</taxon>
        <taxon>Pseudomonadota</taxon>
        <taxon>Gammaproteobacteria</taxon>
        <taxon>Candidatus Competibacteraceae</taxon>
        <taxon>Plasticicumulans</taxon>
    </lineage>
</organism>
<keyword evidence="8" id="KW-1185">Reference proteome</keyword>
<evidence type="ECO:0000313" key="8">
    <source>
        <dbReference type="Proteomes" id="UP000295765"/>
    </source>
</evidence>